<keyword evidence="2" id="KW-0411">Iron-sulfur</keyword>
<keyword evidence="2" id="KW-0479">Metal-binding</keyword>
<evidence type="ECO:0000256" key="1">
    <source>
        <dbReference type="ARBA" id="ARBA00001966"/>
    </source>
</evidence>
<dbReference type="EMBL" id="AMGX01000045">
    <property type="protein sequence ID" value="EXJ53496.1"/>
    <property type="molecule type" value="Genomic_DNA"/>
</dbReference>
<dbReference type="STRING" id="1182543.W9VMY5"/>
<evidence type="ECO:0000313" key="3">
    <source>
        <dbReference type="EMBL" id="EXJ53496.1"/>
    </source>
</evidence>
<dbReference type="GO" id="GO:0051539">
    <property type="term" value="F:4 iron, 4 sulfur cluster binding"/>
    <property type="evidence" value="ECO:0007669"/>
    <property type="project" value="UniProtKB-KW"/>
</dbReference>
<proteinExistence type="predicted"/>
<gene>
    <name evidence="3" type="ORF">A1O5_13272</name>
</gene>
<evidence type="ECO:0000256" key="2">
    <source>
        <dbReference type="ARBA" id="ARBA00022485"/>
    </source>
</evidence>
<comment type="caution">
    <text evidence="3">The sequence shown here is derived from an EMBL/GenBank/DDBJ whole genome shotgun (WGS) entry which is preliminary data.</text>
</comment>
<dbReference type="RefSeq" id="XP_007752028.1">
    <property type="nucleotide sequence ID" value="XM_007753838.1"/>
</dbReference>
<dbReference type="AlphaFoldDB" id="W9VMY5"/>
<comment type="cofactor">
    <cofactor evidence="1">
        <name>[4Fe-4S] cluster</name>
        <dbReference type="ChEBI" id="CHEBI:49883"/>
    </cofactor>
</comment>
<keyword evidence="2" id="KW-0004">4Fe-4S</keyword>
<organism evidence="3 4">
    <name type="scientific">Cladophialophora psammophila CBS 110553</name>
    <dbReference type="NCBI Taxonomy" id="1182543"/>
    <lineage>
        <taxon>Eukaryota</taxon>
        <taxon>Fungi</taxon>
        <taxon>Dikarya</taxon>
        <taxon>Ascomycota</taxon>
        <taxon>Pezizomycotina</taxon>
        <taxon>Eurotiomycetes</taxon>
        <taxon>Chaetothyriomycetidae</taxon>
        <taxon>Chaetothyriales</taxon>
        <taxon>Herpotrichiellaceae</taxon>
        <taxon>Cladophialophora</taxon>
    </lineage>
</organism>
<evidence type="ECO:0000313" key="4">
    <source>
        <dbReference type="Proteomes" id="UP000019471"/>
    </source>
</evidence>
<dbReference type="GeneID" id="19197955"/>
<dbReference type="PANTHER" id="PTHR21339:SF0">
    <property type="entry name" value="S-ADENOSYLMETHIONINE-DEPENDENT NUCLEOTIDE DEHYDRATASE RSAD2"/>
    <property type="match status" value="1"/>
</dbReference>
<accession>W9VMY5</accession>
<dbReference type="OrthoDB" id="549750at2759"/>
<keyword evidence="4" id="KW-1185">Reference proteome</keyword>
<dbReference type="Proteomes" id="UP000019471">
    <property type="component" value="Unassembled WGS sequence"/>
</dbReference>
<dbReference type="InterPro" id="IPR051196">
    <property type="entry name" value="RSAD2/Viperin_antiviral"/>
</dbReference>
<protein>
    <submittedName>
        <fullName evidence="3">Uncharacterized protein</fullName>
    </submittedName>
</protein>
<keyword evidence="2" id="KW-0408">Iron</keyword>
<dbReference type="PANTHER" id="PTHR21339">
    <property type="entry name" value="RADICAL S-ADENOSYL METHIONINE DOMAIN-CONTAINING PROTEIN 2"/>
    <property type="match status" value="1"/>
</dbReference>
<reference evidence="3 4" key="1">
    <citation type="submission" date="2013-03" db="EMBL/GenBank/DDBJ databases">
        <title>The Genome Sequence of Cladophialophora psammophila CBS 110553.</title>
        <authorList>
            <consortium name="The Broad Institute Genomics Platform"/>
            <person name="Cuomo C."/>
            <person name="de Hoog S."/>
            <person name="Gorbushina A."/>
            <person name="Walker B."/>
            <person name="Young S.K."/>
            <person name="Zeng Q."/>
            <person name="Gargeya S."/>
            <person name="Fitzgerald M."/>
            <person name="Haas B."/>
            <person name="Abouelleil A."/>
            <person name="Allen A.W."/>
            <person name="Alvarado L."/>
            <person name="Arachchi H.M."/>
            <person name="Berlin A.M."/>
            <person name="Chapman S.B."/>
            <person name="Gainer-Dewar J."/>
            <person name="Goldberg J."/>
            <person name="Griggs A."/>
            <person name="Gujja S."/>
            <person name="Hansen M."/>
            <person name="Howarth C."/>
            <person name="Imamovic A."/>
            <person name="Ireland A."/>
            <person name="Larimer J."/>
            <person name="McCowan C."/>
            <person name="Murphy C."/>
            <person name="Pearson M."/>
            <person name="Poon T.W."/>
            <person name="Priest M."/>
            <person name="Roberts A."/>
            <person name="Saif S."/>
            <person name="Shea T."/>
            <person name="Sisk P."/>
            <person name="Sykes S."/>
            <person name="Wortman J."/>
            <person name="Nusbaum C."/>
            <person name="Birren B."/>
        </authorList>
    </citation>
    <scope>NUCLEOTIDE SEQUENCE [LARGE SCALE GENOMIC DNA]</scope>
    <source>
        <strain evidence="3 4">CBS 110553</strain>
    </source>
</reference>
<sequence length="77" mass="9187">MVECCREFGITFKLNTIVCKLNVNEDTNQHISRLPPFRWKFFQVLMVAGENDSEQTLRDVRKFMITDQVFQEFCGRH</sequence>
<name>W9VMY5_9EURO</name>
<dbReference type="HOGENOM" id="CLU_2637875_0_0_1"/>